<dbReference type="EMBL" id="GBRH01175368">
    <property type="protein sequence ID" value="JAE22528.1"/>
    <property type="molecule type" value="Transcribed_RNA"/>
</dbReference>
<proteinExistence type="predicted"/>
<evidence type="ECO:0000313" key="1">
    <source>
        <dbReference type="EMBL" id="JAE22528.1"/>
    </source>
</evidence>
<reference evidence="1" key="1">
    <citation type="submission" date="2014-09" db="EMBL/GenBank/DDBJ databases">
        <authorList>
            <person name="Magalhaes I.L.F."/>
            <person name="Oliveira U."/>
            <person name="Santos F.R."/>
            <person name="Vidigal T.H.D.A."/>
            <person name="Brescovit A.D."/>
            <person name="Santos A.J."/>
        </authorList>
    </citation>
    <scope>NUCLEOTIDE SEQUENCE</scope>
    <source>
        <tissue evidence="1">Shoot tissue taken approximately 20 cm above the soil surface</tissue>
    </source>
</reference>
<name>A0A0A9GPE2_ARUDO</name>
<dbReference type="AlphaFoldDB" id="A0A0A9GPE2"/>
<reference evidence="1" key="2">
    <citation type="journal article" date="2015" name="Data Brief">
        <title>Shoot transcriptome of the giant reed, Arundo donax.</title>
        <authorList>
            <person name="Barrero R.A."/>
            <person name="Guerrero F.D."/>
            <person name="Moolhuijzen P."/>
            <person name="Goolsby J.A."/>
            <person name="Tidwell J."/>
            <person name="Bellgard S.E."/>
            <person name="Bellgard M.I."/>
        </authorList>
    </citation>
    <scope>NUCLEOTIDE SEQUENCE</scope>
    <source>
        <tissue evidence="1">Shoot tissue taken approximately 20 cm above the soil surface</tissue>
    </source>
</reference>
<accession>A0A0A9GPE2</accession>
<organism evidence="1">
    <name type="scientific">Arundo donax</name>
    <name type="common">Giant reed</name>
    <name type="synonym">Donax arundinaceus</name>
    <dbReference type="NCBI Taxonomy" id="35708"/>
    <lineage>
        <taxon>Eukaryota</taxon>
        <taxon>Viridiplantae</taxon>
        <taxon>Streptophyta</taxon>
        <taxon>Embryophyta</taxon>
        <taxon>Tracheophyta</taxon>
        <taxon>Spermatophyta</taxon>
        <taxon>Magnoliopsida</taxon>
        <taxon>Liliopsida</taxon>
        <taxon>Poales</taxon>
        <taxon>Poaceae</taxon>
        <taxon>PACMAD clade</taxon>
        <taxon>Arundinoideae</taxon>
        <taxon>Arundineae</taxon>
        <taxon>Arundo</taxon>
    </lineage>
</organism>
<protein>
    <submittedName>
        <fullName evidence="1">Uncharacterized protein</fullName>
    </submittedName>
</protein>
<sequence length="29" mass="3222">MTDLESDSFFSRSSSLAIDCSNICKTFLC</sequence>